<gene>
    <name evidence="1" type="ORF">CR513_23641</name>
</gene>
<comment type="caution">
    <text evidence="1">The sequence shown here is derived from an EMBL/GenBank/DDBJ whole genome shotgun (WGS) entry which is preliminary data.</text>
</comment>
<keyword evidence="2" id="KW-1185">Reference proteome</keyword>
<proteinExistence type="predicted"/>
<evidence type="ECO:0000313" key="2">
    <source>
        <dbReference type="Proteomes" id="UP000257109"/>
    </source>
</evidence>
<dbReference type="OrthoDB" id="428159at2759"/>
<dbReference type="EMBL" id="QJKJ01004472">
    <property type="protein sequence ID" value="RDX94018.1"/>
    <property type="molecule type" value="Genomic_DNA"/>
</dbReference>
<evidence type="ECO:0000313" key="1">
    <source>
        <dbReference type="EMBL" id="RDX94018.1"/>
    </source>
</evidence>
<protein>
    <submittedName>
        <fullName evidence="1">Uncharacterized protein</fullName>
    </submittedName>
</protein>
<sequence>TQFVKYNVIMGCSLHHILESIIFAVPEKKDFTTSFWNLILKNCHLVAHCIRAEVQLPVLNDEFMCFGEIKEFSARSKYLDQKCLLRDFLSTIFTPMKESTLILKGVGFKVRLIGKNLTDHVLLSSDVQILIKFKDLKLANCTLCFPELAFSISPDGISVCLLLHKLLSNKYNQSRGARELWRIAASRIGHVTVTPRLSFHRLVRVICQWIHYVNAYENILLLIGYSTRHTWKKSISKMSHNKLILSSARRQLELISDIEKKLPVEGISLARRIARRRAALKVSINCHEEFVTTNNFFHPFLFILAFMWKVISMIIHCLVNTFSQKKIVQDPDIDGCCLESLVKDPCQSCCFVLNFGKIIMKLSQINESHPSVYEKLQSLAGIVCSDILSVCLCFDALLLVSVKDIFEQRVFVSCGQVKVESAPLTLSAEAFTTNPLSSAKGNGKEGINHMESIMWVEPAKLFLLSEIDAGQAEDSCDFYIGSFMEKLSVSWKGICRKLNKNEIEYSENPCFLSKIEISPMSLDLEFCECGLMLGKLNLVLTHSSVSSLSLILSKIQHAIYWEDRREMPIASNFVDRAEIAWVDKYDCYSKELIMTLLQKLPEKHIHVGVFVDGPSVRFSHRRETNLGGQNIDDIISKDNFDLTFDFHEIEVAVGSPSFGMAPLTGQLGHGNSKAECVKLEPRVIEIPKPRNDKYASSGKISIGSYLHLNGINACLEKSEENHQIQLFILKPVTVQILSLRSQAKWTARDKMILTDYENGQRQHTQTHDMGDSIVGEKKERMTRCAKLD</sequence>
<accession>A0A371GTZ5</accession>
<feature type="non-terminal residue" evidence="1">
    <location>
        <position position="1"/>
    </location>
</feature>
<dbReference type="Proteomes" id="UP000257109">
    <property type="component" value="Unassembled WGS sequence"/>
</dbReference>
<reference evidence="1" key="1">
    <citation type="submission" date="2018-05" db="EMBL/GenBank/DDBJ databases">
        <title>Draft genome of Mucuna pruriens seed.</title>
        <authorList>
            <person name="Nnadi N.E."/>
            <person name="Vos R."/>
            <person name="Hasami M.H."/>
            <person name="Devisetty U.K."/>
            <person name="Aguiy J.C."/>
        </authorList>
    </citation>
    <scope>NUCLEOTIDE SEQUENCE [LARGE SCALE GENOMIC DNA]</scope>
    <source>
        <strain evidence="1">JCA_2017</strain>
    </source>
</reference>
<organism evidence="1 2">
    <name type="scientific">Mucuna pruriens</name>
    <name type="common">Velvet bean</name>
    <name type="synonym">Dolichos pruriens</name>
    <dbReference type="NCBI Taxonomy" id="157652"/>
    <lineage>
        <taxon>Eukaryota</taxon>
        <taxon>Viridiplantae</taxon>
        <taxon>Streptophyta</taxon>
        <taxon>Embryophyta</taxon>
        <taxon>Tracheophyta</taxon>
        <taxon>Spermatophyta</taxon>
        <taxon>Magnoliopsida</taxon>
        <taxon>eudicotyledons</taxon>
        <taxon>Gunneridae</taxon>
        <taxon>Pentapetalae</taxon>
        <taxon>rosids</taxon>
        <taxon>fabids</taxon>
        <taxon>Fabales</taxon>
        <taxon>Fabaceae</taxon>
        <taxon>Papilionoideae</taxon>
        <taxon>50 kb inversion clade</taxon>
        <taxon>NPAAA clade</taxon>
        <taxon>indigoferoid/millettioid clade</taxon>
        <taxon>Phaseoleae</taxon>
        <taxon>Mucuna</taxon>
    </lineage>
</organism>
<dbReference type="AlphaFoldDB" id="A0A371GTZ5"/>
<name>A0A371GTZ5_MUCPR</name>